<dbReference type="PROSITE" id="PS50216">
    <property type="entry name" value="DHHC"/>
    <property type="match status" value="1"/>
</dbReference>
<dbReference type="AlphaFoldDB" id="A0A812NNQ0"/>
<dbReference type="GO" id="GO:0005783">
    <property type="term" value="C:endoplasmic reticulum"/>
    <property type="evidence" value="ECO:0007669"/>
    <property type="project" value="TreeGrafter"/>
</dbReference>
<dbReference type="PANTHER" id="PTHR22883">
    <property type="entry name" value="ZINC FINGER DHHC DOMAIN CONTAINING PROTEIN"/>
    <property type="match status" value="1"/>
</dbReference>
<comment type="catalytic activity">
    <reaction evidence="7">
        <text>L-cysteinyl-[protein] + hexadecanoyl-CoA = S-hexadecanoyl-L-cysteinyl-[protein] + CoA</text>
        <dbReference type="Rhea" id="RHEA:36683"/>
        <dbReference type="Rhea" id="RHEA-COMP:10131"/>
        <dbReference type="Rhea" id="RHEA-COMP:11032"/>
        <dbReference type="ChEBI" id="CHEBI:29950"/>
        <dbReference type="ChEBI" id="CHEBI:57287"/>
        <dbReference type="ChEBI" id="CHEBI:57379"/>
        <dbReference type="ChEBI" id="CHEBI:74151"/>
        <dbReference type="EC" id="2.3.1.225"/>
    </reaction>
</comment>
<accession>A0A812NNQ0</accession>
<comment type="subcellular location">
    <subcellularLocation>
        <location evidence="1">Membrane</location>
        <topology evidence="1">Multi-pass membrane protein</topology>
    </subcellularLocation>
</comment>
<feature type="transmembrane region" description="Helical" evidence="7">
    <location>
        <begin position="183"/>
        <end position="204"/>
    </location>
</feature>
<keyword evidence="5 7" id="KW-0472">Membrane</keyword>
<evidence type="ECO:0000256" key="8">
    <source>
        <dbReference type="SAM" id="SignalP"/>
    </source>
</evidence>
<protein>
    <recommendedName>
        <fullName evidence="7">Palmitoyltransferase</fullName>
        <ecNumber evidence="7">2.3.1.225</ecNumber>
    </recommendedName>
</protein>
<feature type="transmembrane region" description="Helical" evidence="7">
    <location>
        <begin position="224"/>
        <end position="246"/>
    </location>
</feature>
<evidence type="ECO:0000256" key="5">
    <source>
        <dbReference type="ARBA" id="ARBA00023136"/>
    </source>
</evidence>
<dbReference type="OrthoDB" id="444798at2759"/>
<dbReference type="EMBL" id="CAJNIZ010011159">
    <property type="protein sequence ID" value="CAE7315815.1"/>
    <property type="molecule type" value="Genomic_DNA"/>
</dbReference>
<dbReference type="GO" id="GO:0005794">
    <property type="term" value="C:Golgi apparatus"/>
    <property type="evidence" value="ECO:0007669"/>
    <property type="project" value="TreeGrafter"/>
</dbReference>
<dbReference type="GO" id="GO:0016020">
    <property type="term" value="C:membrane"/>
    <property type="evidence" value="ECO:0007669"/>
    <property type="project" value="UniProtKB-SubCell"/>
</dbReference>
<evidence type="ECO:0000259" key="9">
    <source>
        <dbReference type="Pfam" id="PF01529"/>
    </source>
</evidence>
<comment type="domain">
    <text evidence="7">The DHHC domain is required for palmitoyltransferase activity.</text>
</comment>
<feature type="chain" id="PRO_5032820514" description="Palmitoyltransferase" evidence="8">
    <location>
        <begin position="18"/>
        <end position="323"/>
    </location>
</feature>
<keyword evidence="4 7" id="KW-1133">Transmembrane helix</keyword>
<comment type="similarity">
    <text evidence="7">Belongs to the DHHC palmitoyltransferase family.</text>
</comment>
<evidence type="ECO:0000256" key="4">
    <source>
        <dbReference type="ARBA" id="ARBA00022989"/>
    </source>
</evidence>
<feature type="domain" description="Palmitoyltransferase DHHC" evidence="9">
    <location>
        <begin position="148"/>
        <end position="254"/>
    </location>
</feature>
<keyword evidence="3 7" id="KW-0812">Transmembrane</keyword>
<evidence type="ECO:0000256" key="6">
    <source>
        <dbReference type="ARBA" id="ARBA00023315"/>
    </source>
</evidence>
<dbReference type="GO" id="GO:0019706">
    <property type="term" value="F:protein-cysteine S-palmitoyltransferase activity"/>
    <property type="evidence" value="ECO:0007669"/>
    <property type="project" value="UniProtKB-EC"/>
</dbReference>
<proteinExistence type="inferred from homology"/>
<dbReference type="InterPro" id="IPR039859">
    <property type="entry name" value="PFA4/ZDH16/20/ERF2-like"/>
</dbReference>
<dbReference type="Proteomes" id="UP000649617">
    <property type="component" value="Unassembled WGS sequence"/>
</dbReference>
<keyword evidence="6 7" id="KW-0012">Acyltransferase</keyword>
<dbReference type="EC" id="2.3.1.225" evidence="7"/>
<evidence type="ECO:0000313" key="11">
    <source>
        <dbReference type="Proteomes" id="UP000649617"/>
    </source>
</evidence>
<evidence type="ECO:0000256" key="3">
    <source>
        <dbReference type="ARBA" id="ARBA00022692"/>
    </source>
</evidence>
<keyword evidence="2 7" id="KW-0808">Transferase</keyword>
<keyword evidence="8" id="KW-0732">Signal</keyword>
<name>A0A812NNQ0_SYMPI</name>
<feature type="transmembrane region" description="Helical" evidence="7">
    <location>
        <begin position="80"/>
        <end position="99"/>
    </location>
</feature>
<dbReference type="InterPro" id="IPR001594">
    <property type="entry name" value="Palmitoyltrfase_DHHC"/>
</dbReference>
<reference evidence="10" key="1">
    <citation type="submission" date="2021-02" db="EMBL/GenBank/DDBJ databases">
        <authorList>
            <person name="Dougan E. K."/>
            <person name="Rhodes N."/>
            <person name="Thang M."/>
            <person name="Chan C."/>
        </authorList>
    </citation>
    <scope>NUCLEOTIDE SEQUENCE</scope>
</reference>
<evidence type="ECO:0000313" key="10">
    <source>
        <dbReference type="EMBL" id="CAE7315815.1"/>
    </source>
</evidence>
<dbReference type="Pfam" id="PF01529">
    <property type="entry name" value="DHHC"/>
    <property type="match status" value="1"/>
</dbReference>
<evidence type="ECO:0000256" key="7">
    <source>
        <dbReference type="RuleBase" id="RU079119"/>
    </source>
</evidence>
<sequence length="323" mass="35854">MGLFFLLLEVSFRRMSGRSFAVQPMHPMHPTLLTSRPPTAALEAAEEGKAPLVSESDSENSEVSEAQRDYVLLGFDFKPWLPQVFMTSTVLGSACLFGFQLPLLCTVLQLPKVPIFASCGVLAAATFASMGYSAAADPGQIEDGGKGPARSHKSWQYPRPIRRHDHYCKWINNVIGLRNHRPFILMLAGLTLTGMFGLLADGYLTVVFWREDHVATEVGLLLHAMYSAILLYIVVPIVEIHAGLISRNELAQEWQRRLYWVANCSLGLAIPASAIDDVELYNELFDSGAFFYDPARNPYDNGLASNCASFWCTPRWSDTPGDF</sequence>
<feature type="signal peptide" evidence="8">
    <location>
        <begin position="1"/>
        <end position="17"/>
    </location>
</feature>
<comment type="caution">
    <text evidence="10">The sequence shown here is derived from an EMBL/GenBank/DDBJ whole genome shotgun (WGS) entry which is preliminary data.</text>
</comment>
<keyword evidence="11" id="KW-1185">Reference proteome</keyword>
<evidence type="ECO:0000256" key="2">
    <source>
        <dbReference type="ARBA" id="ARBA00022679"/>
    </source>
</evidence>
<dbReference type="GO" id="GO:0006612">
    <property type="term" value="P:protein targeting to membrane"/>
    <property type="evidence" value="ECO:0007669"/>
    <property type="project" value="TreeGrafter"/>
</dbReference>
<gene>
    <name evidence="10" type="primary">ZDHHC5</name>
    <name evidence="10" type="ORF">SPIL2461_LOCUS7251</name>
</gene>
<evidence type="ECO:0000256" key="1">
    <source>
        <dbReference type="ARBA" id="ARBA00004141"/>
    </source>
</evidence>
<organism evidence="10 11">
    <name type="scientific">Symbiodinium pilosum</name>
    <name type="common">Dinoflagellate</name>
    <dbReference type="NCBI Taxonomy" id="2952"/>
    <lineage>
        <taxon>Eukaryota</taxon>
        <taxon>Sar</taxon>
        <taxon>Alveolata</taxon>
        <taxon>Dinophyceae</taxon>
        <taxon>Suessiales</taxon>
        <taxon>Symbiodiniaceae</taxon>
        <taxon>Symbiodinium</taxon>
    </lineage>
</organism>